<keyword evidence="1" id="KW-0732">Signal</keyword>
<protein>
    <submittedName>
        <fullName evidence="2">Uncharacterized protein</fullName>
    </submittedName>
</protein>
<organism evidence="2 3">
    <name type="scientific">Mycena venus</name>
    <dbReference type="NCBI Taxonomy" id="2733690"/>
    <lineage>
        <taxon>Eukaryota</taxon>
        <taxon>Fungi</taxon>
        <taxon>Dikarya</taxon>
        <taxon>Basidiomycota</taxon>
        <taxon>Agaricomycotina</taxon>
        <taxon>Agaricomycetes</taxon>
        <taxon>Agaricomycetidae</taxon>
        <taxon>Agaricales</taxon>
        <taxon>Marasmiineae</taxon>
        <taxon>Mycenaceae</taxon>
        <taxon>Mycena</taxon>
    </lineage>
</organism>
<proteinExistence type="predicted"/>
<dbReference type="AlphaFoldDB" id="A0A8H6Z2B0"/>
<evidence type="ECO:0000256" key="1">
    <source>
        <dbReference type="SAM" id="SignalP"/>
    </source>
</evidence>
<keyword evidence="3" id="KW-1185">Reference proteome</keyword>
<evidence type="ECO:0000313" key="3">
    <source>
        <dbReference type="Proteomes" id="UP000620124"/>
    </source>
</evidence>
<dbReference type="EMBL" id="JACAZI010000002">
    <property type="protein sequence ID" value="KAF7368586.1"/>
    <property type="molecule type" value="Genomic_DNA"/>
</dbReference>
<sequence length="192" mass="21231">MHPVLEFLLLTEFVGGWPITIDWSEEQQVQCGNFKVEMAGTDDTAPYKLLLVPDSLSPAARIHSCNFSEGEDIVVYEEFTSITFIRAKGQVTAACLCPGINPFSNPTPQRLLLPRAFQSAYGGIPIAGSVTLHFLGFIPAPPDDALHGLFNFPQGSSQPEVYFDLPLSNITDISGQGRGYDWIRQQRRTGWQ</sequence>
<name>A0A8H6Z2B0_9AGAR</name>
<gene>
    <name evidence="2" type="ORF">MVEN_00182300</name>
</gene>
<comment type="caution">
    <text evidence="2">The sequence shown here is derived from an EMBL/GenBank/DDBJ whole genome shotgun (WGS) entry which is preliminary data.</text>
</comment>
<accession>A0A8H6Z2B0</accession>
<evidence type="ECO:0000313" key="2">
    <source>
        <dbReference type="EMBL" id="KAF7368586.1"/>
    </source>
</evidence>
<feature type="signal peptide" evidence="1">
    <location>
        <begin position="1"/>
        <end position="16"/>
    </location>
</feature>
<feature type="chain" id="PRO_5034882639" evidence="1">
    <location>
        <begin position="17"/>
        <end position="192"/>
    </location>
</feature>
<reference evidence="2" key="1">
    <citation type="submission" date="2020-05" db="EMBL/GenBank/DDBJ databases">
        <title>Mycena genomes resolve the evolution of fungal bioluminescence.</title>
        <authorList>
            <person name="Tsai I.J."/>
        </authorList>
    </citation>
    <scope>NUCLEOTIDE SEQUENCE</scope>
    <source>
        <strain evidence="2">CCC161011</strain>
    </source>
</reference>
<dbReference type="OrthoDB" id="3267813at2759"/>
<dbReference type="Proteomes" id="UP000620124">
    <property type="component" value="Unassembled WGS sequence"/>
</dbReference>